<sequence length="148" mass="16923">MADNHDVEHIRSREKLFLQFFDLFDQLRLLRQQFHGLIARGFLCMAKERYKGRMVLPDLNASDSPSITYPGHSDTNTKGSHSSELRQRKNNAIISKNHTQVAQGNNWQTMVSCFSQAVKLAMDMASVEIALFHVQKQFDKDNGNLIGE</sequence>
<accession>A0A0H5RAD3</accession>
<name>A0A0H5RAD3_9EUKA</name>
<evidence type="ECO:0000313" key="2">
    <source>
        <dbReference type="EMBL" id="CRZ10627.1"/>
    </source>
</evidence>
<evidence type="ECO:0000256" key="1">
    <source>
        <dbReference type="SAM" id="MobiDB-lite"/>
    </source>
</evidence>
<dbReference type="EMBL" id="HACM01010185">
    <property type="protein sequence ID" value="CRZ10627.1"/>
    <property type="molecule type" value="Transcribed_RNA"/>
</dbReference>
<proteinExistence type="predicted"/>
<reference evidence="2" key="1">
    <citation type="submission" date="2015-04" db="EMBL/GenBank/DDBJ databases">
        <title>The genome sequence of the plant pathogenic Rhizarian Plasmodiophora brassicae reveals insights in its biotrophic life cycle and the origin of chitin synthesis.</title>
        <authorList>
            <person name="Schwelm A."/>
            <person name="Fogelqvist J."/>
            <person name="Knaust A."/>
            <person name="Julke S."/>
            <person name="Lilja T."/>
            <person name="Dhandapani V."/>
            <person name="Bonilla-Rosso G."/>
            <person name="Karlsson M."/>
            <person name="Shevchenko A."/>
            <person name="Choi S.R."/>
            <person name="Kim H.G."/>
            <person name="Park J.Y."/>
            <person name="Lim Y.P."/>
            <person name="Ludwig-Muller J."/>
            <person name="Dixelius C."/>
        </authorList>
    </citation>
    <scope>NUCLEOTIDE SEQUENCE</scope>
    <source>
        <tissue evidence="2">Potato root galls</tissue>
    </source>
</reference>
<protein>
    <submittedName>
        <fullName evidence="2">Uncharacterized protein</fullName>
    </submittedName>
</protein>
<dbReference type="AlphaFoldDB" id="A0A0H5RAD3"/>
<feature type="region of interest" description="Disordered" evidence="1">
    <location>
        <begin position="65"/>
        <end position="85"/>
    </location>
</feature>
<organism evidence="2">
    <name type="scientific">Spongospora subterranea</name>
    <dbReference type="NCBI Taxonomy" id="70186"/>
    <lineage>
        <taxon>Eukaryota</taxon>
        <taxon>Sar</taxon>
        <taxon>Rhizaria</taxon>
        <taxon>Endomyxa</taxon>
        <taxon>Phytomyxea</taxon>
        <taxon>Plasmodiophorida</taxon>
        <taxon>Plasmodiophoridae</taxon>
        <taxon>Spongospora</taxon>
    </lineage>
</organism>
<feature type="compositionally biased region" description="Polar residues" evidence="1">
    <location>
        <begin position="65"/>
        <end position="80"/>
    </location>
</feature>